<evidence type="ECO:0000313" key="3">
    <source>
        <dbReference type="Proteomes" id="UP001432202"/>
    </source>
</evidence>
<proteinExistence type="predicted"/>
<dbReference type="GeneID" id="89336325"/>
<name>A0AAX4L372_9CREN</name>
<dbReference type="EMBL" id="CP146016">
    <property type="protein sequence ID" value="WWQ61643.1"/>
    <property type="molecule type" value="Genomic_DNA"/>
</dbReference>
<reference evidence="2 3" key="1">
    <citation type="submission" date="2024-02" db="EMBL/GenBank/DDBJ databases">
        <title>STSV induces naive adaptation in Sulfolobus.</title>
        <authorList>
            <person name="Xiang X."/>
            <person name="Song M."/>
        </authorList>
    </citation>
    <scope>NUCLEOTIDE SEQUENCE [LARGE SCALE GENOMIC DNA]</scope>
    <source>
        <strain evidence="2 3">RT2</strain>
    </source>
</reference>
<dbReference type="EMBL" id="CP146016">
    <property type="protein sequence ID" value="WWQ61641.1"/>
    <property type="molecule type" value="Genomic_DNA"/>
</dbReference>
<gene>
    <name evidence="1" type="ORF">V6M85_06100</name>
    <name evidence="2" type="ORF">V6M85_06115</name>
</gene>
<evidence type="ECO:0008006" key="4">
    <source>
        <dbReference type="Google" id="ProtNLM"/>
    </source>
</evidence>
<keyword evidence="3" id="KW-1185">Reference proteome</keyword>
<dbReference type="AlphaFoldDB" id="A0AAX4L372"/>
<dbReference type="RefSeq" id="WP_338604292.1">
    <property type="nucleotide sequence ID" value="NZ_CP146016.1"/>
</dbReference>
<protein>
    <recommendedName>
        <fullName evidence="4">Transposase</fullName>
    </recommendedName>
</protein>
<organism evidence="2 3">
    <name type="scientific">Sulfolobus tengchongensis</name>
    <dbReference type="NCBI Taxonomy" id="207809"/>
    <lineage>
        <taxon>Archaea</taxon>
        <taxon>Thermoproteota</taxon>
        <taxon>Thermoprotei</taxon>
        <taxon>Sulfolobales</taxon>
        <taxon>Sulfolobaceae</taxon>
        <taxon>Sulfolobus</taxon>
    </lineage>
</organism>
<sequence>MGIIGIDIDKKELKCYVLRDGKGRKAKFSNNLHGLKELEEEIQDDIVVIEATATYSASVLAKKQEVMRYY</sequence>
<evidence type="ECO:0000313" key="1">
    <source>
        <dbReference type="EMBL" id="WWQ61641.1"/>
    </source>
</evidence>
<evidence type="ECO:0000313" key="2">
    <source>
        <dbReference type="EMBL" id="WWQ61643.1"/>
    </source>
</evidence>
<accession>A0AAX4L372</accession>
<dbReference type="Proteomes" id="UP001432202">
    <property type="component" value="Chromosome"/>
</dbReference>